<evidence type="ECO:0000313" key="3">
    <source>
        <dbReference type="Proteomes" id="UP000181790"/>
    </source>
</evidence>
<comment type="caution">
    <text evidence="2">The sequence shown here is derived from an EMBL/GenBank/DDBJ whole genome shotgun (WGS) entry which is preliminary data.</text>
</comment>
<sequence>MKYLLALCLLYHVSFAQKKCFSIVDSVTNLPVPYAAITCKGCLTGTYSDQNGTVCVDFAGIDTIRIYSLSYKILFISASEINAAGQVKLLPNPIELNPVTVSKRKIHSIRLGPYYTNKLSIGQHVVNPNSATLLAVYIPNTVGDAVISKLYYRLSPKKSEIATLFRCRIHLWDNVSMKPGNSILKHDEYIDIEPSQKKAEIDVTQYALKIPENGIWIGIEVVAYKDLKGGFVTINGGDFGDTVWGKRKTKILTISPGYAVVPANDGHNSLTKFWNLPWRPLQTVSEKAKTFAFGLDVLQ</sequence>
<dbReference type="RefSeq" id="WP_071505771.1">
    <property type="nucleotide sequence ID" value="NZ_MORL01000021.1"/>
</dbReference>
<proteinExistence type="predicted"/>
<dbReference type="Proteomes" id="UP000181790">
    <property type="component" value="Unassembled WGS sequence"/>
</dbReference>
<gene>
    <name evidence="2" type="ORF">BLX24_24025</name>
</gene>
<keyword evidence="1" id="KW-0732">Signal</keyword>
<organism evidence="2 3">
    <name type="scientific">Arsenicibacter rosenii</name>
    <dbReference type="NCBI Taxonomy" id="1750698"/>
    <lineage>
        <taxon>Bacteria</taxon>
        <taxon>Pseudomonadati</taxon>
        <taxon>Bacteroidota</taxon>
        <taxon>Cytophagia</taxon>
        <taxon>Cytophagales</taxon>
        <taxon>Spirosomataceae</taxon>
        <taxon>Arsenicibacter</taxon>
    </lineage>
</organism>
<dbReference type="AlphaFoldDB" id="A0A1S2VDQ8"/>
<dbReference type="EMBL" id="MORL01000021">
    <property type="protein sequence ID" value="OIN56540.1"/>
    <property type="molecule type" value="Genomic_DNA"/>
</dbReference>
<feature type="chain" id="PRO_5010218913" description="Carboxypeptidase-like regulatory domain-containing protein" evidence="1">
    <location>
        <begin position="19"/>
        <end position="299"/>
    </location>
</feature>
<evidence type="ECO:0008006" key="4">
    <source>
        <dbReference type="Google" id="ProtNLM"/>
    </source>
</evidence>
<evidence type="ECO:0000256" key="1">
    <source>
        <dbReference type="SAM" id="SignalP"/>
    </source>
</evidence>
<accession>A0A1S2VDQ8</accession>
<protein>
    <recommendedName>
        <fullName evidence="4">Carboxypeptidase-like regulatory domain-containing protein</fullName>
    </recommendedName>
</protein>
<reference evidence="2 3" key="1">
    <citation type="submission" date="2016-10" db="EMBL/GenBank/DDBJ databases">
        <title>Arsenicibacter rosenii gen. nov., sp. nov., an efficient arsenic-methylating bacterium isolated from an arsenic-contaminated paddy soil.</title>
        <authorList>
            <person name="Huang K."/>
        </authorList>
    </citation>
    <scope>NUCLEOTIDE SEQUENCE [LARGE SCALE GENOMIC DNA]</scope>
    <source>
        <strain evidence="2 3">SM-1</strain>
    </source>
</reference>
<dbReference type="OrthoDB" id="9814760at2"/>
<evidence type="ECO:0000313" key="2">
    <source>
        <dbReference type="EMBL" id="OIN56540.1"/>
    </source>
</evidence>
<keyword evidence="3" id="KW-1185">Reference proteome</keyword>
<name>A0A1S2VDQ8_9BACT</name>
<feature type="signal peptide" evidence="1">
    <location>
        <begin position="1"/>
        <end position="18"/>
    </location>
</feature>